<comment type="similarity">
    <text evidence="7">Belongs to the zinc-containing alcohol dehydrogenase family. Class-IV subfamily.</text>
</comment>
<evidence type="ECO:0000259" key="9">
    <source>
        <dbReference type="Pfam" id="PF00107"/>
    </source>
</evidence>
<dbReference type="GO" id="GO:0005829">
    <property type="term" value="C:cytosol"/>
    <property type="evidence" value="ECO:0007669"/>
    <property type="project" value="TreeGrafter"/>
</dbReference>
<comment type="subunit">
    <text evidence="2">Homodimer.</text>
</comment>
<dbReference type="SUPFAM" id="SSF50129">
    <property type="entry name" value="GroES-like"/>
    <property type="match status" value="1"/>
</dbReference>
<reference evidence="11" key="1">
    <citation type="submission" date="2022-12" db="EMBL/GenBank/DDBJ databases">
        <title>Draft genome assemblies for two species of Escallonia (Escalloniales).</title>
        <authorList>
            <person name="Chanderbali A."/>
            <person name="Dervinis C."/>
            <person name="Anghel I."/>
            <person name="Soltis D."/>
            <person name="Soltis P."/>
            <person name="Zapata F."/>
        </authorList>
    </citation>
    <scope>NUCLEOTIDE SEQUENCE</scope>
    <source>
        <strain evidence="11">UCBG92.1500</strain>
        <tissue evidence="11">Leaf</tissue>
    </source>
</reference>
<dbReference type="Gene3D" id="3.40.50.720">
    <property type="entry name" value="NAD(P)-binding Rossmann-like Domain"/>
    <property type="match status" value="1"/>
</dbReference>
<dbReference type="GO" id="GO:0051903">
    <property type="term" value="F:S-(hydroxymethyl)glutathione dehydrogenase [NAD(P)+] activity"/>
    <property type="evidence" value="ECO:0007669"/>
    <property type="project" value="TreeGrafter"/>
</dbReference>
<dbReference type="Pfam" id="PF08240">
    <property type="entry name" value="ADH_N"/>
    <property type="match status" value="1"/>
</dbReference>
<evidence type="ECO:0000256" key="1">
    <source>
        <dbReference type="ARBA" id="ARBA00001947"/>
    </source>
</evidence>
<dbReference type="Gene3D" id="3.90.180.10">
    <property type="entry name" value="Medium-chain alcohol dehydrogenases, catalytic domain"/>
    <property type="match status" value="1"/>
</dbReference>
<evidence type="ECO:0000256" key="4">
    <source>
        <dbReference type="ARBA" id="ARBA00022833"/>
    </source>
</evidence>
<feature type="domain" description="Alcohol dehydrogenase-like N-terminal" evidence="10">
    <location>
        <begin position="58"/>
        <end position="209"/>
    </location>
</feature>
<dbReference type="FunFam" id="3.40.50.720:FF:000003">
    <property type="entry name" value="S-(hydroxymethyl)glutathione dehydrogenase"/>
    <property type="match status" value="1"/>
</dbReference>
<dbReference type="InterPro" id="IPR013154">
    <property type="entry name" value="ADH-like_N"/>
</dbReference>
<evidence type="ECO:0008006" key="13">
    <source>
        <dbReference type="Google" id="ProtNLM"/>
    </source>
</evidence>
<keyword evidence="12" id="KW-1185">Reference proteome</keyword>
<dbReference type="SUPFAM" id="SSF51735">
    <property type="entry name" value="NAD(P)-binding Rossmann-fold domains"/>
    <property type="match status" value="1"/>
</dbReference>
<dbReference type="CDD" id="cd08277">
    <property type="entry name" value="liver_alcohol_DH_like"/>
    <property type="match status" value="1"/>
</dbReference>
<organism evidence="11 12">
    <name type="scientific">Escallonia rubra</name>
    <dbReference type="NCBI Taxonomy" id="112253"/>
    <lineage>
        <taxon>Eukaryota</taxon>
        <taxon>Viridiplantae</taxon>
        <taxon>Streptophyta</taxon>
        <taxon>Embryophyta</taxon>
        <taxon>Tracheophyta</taxon>
        <taxon>Spermatophyta</taxon>
        <taxon>Magnoliopsida</taxon>
        <taxon>eudicotyledons</taxon>
        <taxon>Gunneridae</taxon>
        <taxon>Pentapetalae</taxon>
        <taxon>asterids</taxon>
        <taxon>campanulids</taxon>
        <taxon>Escalloniales</taxon>
        <taxon>Escalloniaceae</taxon>
        <taxon>Escallonia</taxon>
    </lineage>
</organism>
<proteinExistence type="inferred from homology"/>
<evidence type="ECO:0000256" key="6">
    <source>
        <dbReference type="ARBA" id="ARBA00023027"/>
    </source>
</evidence>
<dbReference type="PANTHER" id="PTHR43880:SF38">
    <property type="entry name" value="ALCOHOL DEHYDROGENASE-RELATED"/>
    <property type="match status" value="1"/>
</dbReference>
<dbReference type="Proteomes" id="UP001187471">
    <property type="component" value="Unassembled WGS sequence"/>
</dbReference>
<feature type="domain" description="Alcohol dehydrogenase-like C-terminal" evidence="9">
    <location>
        <begin position="250"/>
        <end position="331"/>
    </location>
</feature>
<dbReference type="GO" id="GO:0008270">
    <property type="term" value="F:zinc ion binding"/>
    <property type="evidence" value="ECO:0007669"/>
    <property type="project" value="InterPro"/>
</dbReference>
<keyword evidence="4 8" id="KW-0862">Zinc</keyword>
<evidence type="ECO:0000256" key="5">
    <source>
        <dbReference type="ARBA" id="ARBA00023002"/>
    </source>
</evidence>
<dbReference type="GO" id="GO:0046294">
    <property type="term" value="P:formaldehyde catabolic process"/>
    <property type="evidence" value="ECO:0007669"/>
    <property type="project" value="TreeGrafter"/>
</dbReference>
<protein>
    <recommendedName>
        <fullName evidence="13">Alcohol dehydrogenase</fullName>
    </recommendedName>
</protein>
<dbReference type="PROSITE" id="PS00059">
    <property type="entry name" value="ADH_ZINC"/>
    <property type="match status" value="1"/>
</dbReference>
<evidence type="ECO:0000256" key="3">
    <source>
        <dbReference type="ARBA" id="ARBA00022723"/>
    </source>
</evidence>
<gene>
    <name evidence="11" type="ORF">RJ640_009327</name>
</gene>
<evidence type="ECO:0000313" key="12">
    <source>
        <dbReference type="Proteomes" id="UP001187471"/>
    </source>
</evidence>
<evidence type="ECO:0000259" key="10">
    <source>
        <dbReference type="Pfam" id="PF08240"/>
    </source>
</evidence>
<sequence>MKFALAFGNYGHIEVIPLVATKFDNCECILLYVLEAAVVWKSGEQVKLEEIQVDPPKATEVRIKMICASLCHTDISVCNGFPLFFMNPRNTSYNETHIHFILSTLHQPLFPRIPGHEGVGTIESVGENVTEVKEGDVVMPLYLGECGECLNCKSGKTNLCLTYPIRFNGLMPDGTSRMSIGGEKIYHHFNCSTWSEYIVIDSNYVVKVDPRMELPHASFLACGFTTGYGAAWKEVDVKKDSTVAVLGLGAVGLGVLEGARMRGAARIIGVDLNDMKREKGDAFGMTEFINPADSKGKSVSDLLKEVTGGLGVDYCFECTGVVSMFDEAVEASKMVSIFCTSDFIGTLYIKGLGTVVLIGANQSSGVVKFIPLLLGRTVKGSIYGGVRPQSDIPTIIDKCINRVLSSFNLFTFREIQLDELLTHKVSFHEIDKAFAHFKQPDCVKVLIKF</sequence>
<dbReference type="InterPro" id="IPR013149">
    <property type="entry name" value="ADH-like_C"/>
</dbReference>
<comment type="cofactor">
    <cofactor evidence="1 8">
        <name>Zn(2+)</name>
        <dbReference type="ChEBI" id="CHEBI:29105"/>
    </cofactor>
</comment>
<keyword evidence="5" id="KW-0560">Oxidoreductase</keyword>
<accession>A0AA88RGR2</accession>
<dbReference type="EMBL" id="JAVXUO010001183">
    <property type="protein sequence ID" value="KAK2985224.1"/>
    <property type="molecule type" value="Genomic_DNA"/>
</dbReference>
<dbReference type="Pfam" id="PF00107">
    <property type="entry name" value="ADH_zinc_N"/>
    <property type="match status" value="1"/>
</dbReference>
<dbReference type="InterPro" id="IPR002328">
    <property type="entry name" value="ADH_Zn_CS"/>
</dbReference>
<dbReference type="InterPro" id="IPR036291">
    <property type="entry name" value="NAD(P)-bd_dom_sf"/>
</dbReference>
<dbReference type="PANTHER" id="PTHR43880">
    <property type="entry name" value="ALCOHOL DEHYDROGENASE"/>
    <property type="match status" value="1"/>
</dbReference>
<keyword evidence="6" id="KW-0520">NAD</keyword>
<dbReference type="InterPro" id="IPR011032">
    <property type="entry name" value="GroES-like_sf"/>
</dbReference>
<evidence type="ECO:0000313" key="11">
    <source>
        <dbReference type="EMBL" id="KAK2985224.1"/>
    </source>
</evidence>
<keyword evidence="3 8" id="KW-0479">Metal-binding</keyword>
<dbReference type="AlphaFoldDB" id="A0AA88RGR2"/>
<name>A0AA88RGR2_9ASTE</name>
<comment type="caution">
    <text evidence="11">The sequence shown here is derived from an EMBL/GenBank/DDBJ whole genome shotgun (WGS) entry which is preliminary data.</text>
</comment>
<evidence type="ECO:0000256" key="7">
    <source>
        <dbReference type="ARBA" id="ARBA00060764"/>
    </source>
</evidence>
<evidence type="ECO:0000256" key="2">
    <source>
        <dbReference type="ARBA" id="ARBA00011738"/>
    </source>
</evidence>
<dbReference type="FunFam" id="3.90.180.10:FF:000067">
    <property type="entry name" value="alcohol dehydrogenase 1-like isoform X1"/>
    <property type="match status" value="1"/>
</dbReference>
<evidence type="ECO:0000256" key="8">
    <source>
        <dbReference type="RuleBase" id="RU361277"/>
    </source>
</evidence>